<dbReference type="InterPro" id="IPR001100">
    <property type="entry name" value="Pyr_nuc-diS_OxRdtase"/>
</dbReference>
<dbReference type="GO" id="GO:0050660">
    <property type="term" value="F:flavin adenine dinucleotide binding"/>
    <property type="evidence" value="ECO:0007669"/>
    <property type="project" value="InterPro"/>
</dbReference>
<dbReference type="GO" id="GO:0045333">
    <property type="term" value="P:cellular respiration"/>
    <property type="evidence" value="ECO:0007669"/>
    <property type="project" value="UniProtKB-ARBA"/>
</dbReference>
<dbReference type="GO" id="GO:0005737">
    <property type="term" value="C:cytoplasm"/>
    <property type="evidence" value="ECO:0007669"/>
    <property type="project" value="UniProtKB-SubCell"/>
</dbReference>
<dbReference type="InterPro" id="IPR023753">
    <property type="entry name" value="FAD/NAD-binding_dom"/>
</dbReference>
<comment type="catalytic activity">
    <reaction evidence="12 16">
        <text>N(6)-[(R)-dihydrolipoyl]-L-lysyl-[protein] + NAD(+) = N(6)-[(R)-lipoyl]-L-lysyl-[protein] + NADH + H(+)</text>
        <dbReference type="Rhea" id="RHEA:15045"/>
        <dbReference type="Rhea" id="RHEA-COMP:10474"/>
        <dbReference type="Rhea" id="RHEA-COMP:10475"/>
        <dbReference type="ChEBI" id="CHEBI:15378"/>
        <dbReference type="ChEBI" id="CHEBI:57540"/>
        <dbReference type="ChEBI" id="CHEBI:57945"/>
        <dbReference type="ChEBI" id="CHEBI:83099"/>
        <dbReference type="ChEBI" id="CHEBI:83100"/>
        <dbReference type="EC" id="1.8.1.4"/>
    </reaction>
</comment>
<evidence type="ECO:0000256" key="16">
    <source>
        <dbReference type="RuleBase" id="RU003692"/>
    </source>
</evidence>
<comment type="miscellaneous">
    <text evidence="16">The active site is a redox-active disulfide bond.</text>
</comment>
<evidence type="ECO:0000259" key="18">
    <source>
        <dbReference type="Pfam" id="PF07992"/>
    </source>
</evidence>
<keyword evidence="8 16" id="KW-0560">Oxidoreductase</keyword>
<evidence type="ECO:0000256" key="12">
    <source>
        <dbReference type="ARBA" id="ARBA00049187"/>
    </source>
</evidence>
<evidence type="ECO:0000256" key="13">
    <source>
        <dbReference type="PIRSR" id="PIRSR000350-2"/>
    </source>
</evidence>
<organism evidence="19 20">
    <name type="scientific">Pseudomonas gingeri</name>
    <dbReference type="NCBI Taxonomy" id="117681"/>
    <lineage>
        <taxon>Bacteria</taxon>
        <taxon>Pseudomonadati</taxon>
        <taxon>Pseudomonadota</taxon>
        <taxon>Gammaproteobacteria</taxon>
        <taxon>Pseudomonadales</taxon>
        <taxon>Pseudomonadaceae</taxon>
        <taxon>Pseudomonas</taxon>
    </lineage>
</organism>
<gene>
    <name evidence="19" type="primary">lpdA</name>
    <name evidence="19" type="ORF">HX830_28875</name>
</gene>
<dbReference type="PROSITE" id="PS00076">
    <property type="entry name" value="PYRIDINE_REDOX_1"/>
    <property type="match status" value="1"/>
</dbReference>
<dbReference type="GO" id="GO:0006103">
    <property type="term" value="P:2-oxoglutarate metabolic process"/>
    <property type="evidence" value="ECO:0007669"/>
    <property type="project" value="TreeGrafter"/>
</dbReference>
<dbReference type="PRINTS" id="PR00411">
    <property type="entry name" value="PNDRDTASEI"/>
</dbReference>
<dbReference type="SUPFAM" id="SSF51905">
    <property type="entry name" value="FAD/NAD(P)-binding domain"/>
    <property type="match status" value="1"/>
</dbReference>
<evidence type="ECO:0000256" key="15">
    <source>
        <dbReference type="PIRSR" id="PIRSR000350-4"/>
    </source>
</evidence>
<evidence type="ECO:0000256" key="8">
    <source>
        <dbReference type="ARBA" id="ARBA00023002"/>
    </source>
</evidence>
<dbReference type="SUPFAM" id="SSF55424">
    <property type="entry name" value="FAD/NAD-linked reductases, dimerisation (C-terminal) domain"/>
    <property type="match status" value="1"/>
</dbReference>
<dbReference type="InterPro" id="IPR050151">
    <property type="entry name" value="Class-I_Pyr_Nuc-Dis_Oxidored"/>
</dbReference>
<feature type="binding site" evidence="14">
    <location>
        <begin position="144"/>
        <end position="146"/>
    </location>
    <ligand>
        <name>FAD</name>
        <dbReference type="ChEBI" id="CHEBI:57692"/>
    </ligand>
</feature>
<dbReference type="EMBL" id="JACAQA010000036">
    <property type="protein sequence ID" value="NWB88885.1"/>
    <property type="molecule type" value="Genomic_DNA"/>
</dbReference>
<feature type="binding site" evidence="14">
    <location>
        <position position="313"/>
    </location>
    <ligand>
        <name>FAD</name>
        <dbReference type="ChEBI" id="CHEBI:57692"/>
    </ligand>
</feature>
<reference evidence="19 20" key="1">
    <citation type="submission" date="2020-04" db="EMBL/GenBank/DDBJ databases">
        <title>Molecular characterization of pseudomonads from Agaricus bisporus reveal novel blotch 2 pathogens in Western Europe.</title>
        <authorList>
            <person name="Taparia T."/>
            <person name="Krijger M."/>
            <person name="Haynes E."/>
            <person name="Elpinstone J.G."/>
            <person name="Noble R."/>
            <person name="Van Der Wolf J."/>
        </authorList>
    </citation>
    <scope>NUCLEOTIDE SEQUENCE [LARGE SCALE GENOMIC DNA]</scope>
    <source>
        <strain evidence="19 20">G9001</strain>
    </source>
</reference>
<evidence type="ECO:0000313" key="20">
    <source>
        <dbReference type="Proteomes" id="UP000522864"/>
    </source>
</evidence>
<evidence type="ECO:0000256" key="4">
    <source>
        <dbReference type="ARBA" id="ARBA00012608"/>
    </source>
</evidence>
<dbReference type="Pfam" id="PF07992">
    <property type="entry name" value="Pyr_redox_2"/>
    <property type="match status" value="1"/>
</dbReference>
<evidence type="ECO:0000256" key="7">
    <source>
        <dbReference type="ARBA" id="ARBA00022827"/>
    </source>
</evidence>
<dbReference type="RefSeq" id="WP_177104070.1">
    <property type="nucleotide sequence ID" value="NZ_JACAQA010000036.1"/>
</dbReference>
<keyword evidence="7 14" id="KW-0274">FAD</keyword>
<comment type="subunit">
    <text evidence="3">Homodimer.</text>
</comment>
<keyword evidence="14" id="KW-0547">Nucleotide-binding</keyword>
<comment type="subcellular location">
    <subcellularLocation>
        <location evidence="1">Cytoplasm</location>
    </subcellularLocation>
</comment>
<keyword evidence="5" id="KW-0963">Cytoplasm</keyword>
<keyword evidence="6 16" id="KW-0285">Flavoprotein</keyword>
<dbReference type="FunFam" id="3.50.50.60:FF:000025">
    <property type="entry name" value="Dihydrolipoyl dehydrogenase"/>
    <property type="match status" value="1"/>
</dbReference>
<dbReference type="GO" id="GO:1990234">
    <property type="term" value="C:transferase complex"/>
    <property type="evidence" value="ECO:0007669"/>
    <property type="project" value="UniProtKB-ARBA"/>
</dbReference>
<dbReference type="Gene3D" id="3.30.390.30">
    <property type="match status" value="1"/>
</dbReference>
<dbReference type="PANTHER" id="PTHR22912">
    <property type="entry name" value="DISULFIDE OXIDOREDUCTASE"/>
    <property type="match status" value="1"/>
</dbReference>
<feature type="binding site" evidence="14">
    <location>
        <position position="204"/>
    </location>
    <ligand>
        <name>NAD(+)</name>
        <dbReference type="ChEBI" id="CHEBI:57540"/>
    </ligand>
</feature>
<name>A0A7Y7WWV0_9PSED</name>
<comment type="similarity">
    <text evidence="2 16">Belongs to the class-I pyridine nucleotide-disulfide oxidoreductase family.</text>
</comment>
<keyword evidence="9 14" id="KW-0520">NAD</keyword>
<dbReference type="InterPro" id="IPR036188">
    <property type="entry name" value="FAD/NAD-bd_sf"/>
</dbReference>
<feature type="binding site" evidence="14">
    <location>
        <position position="51"/>
    </location>
    <ligand>
        <name>FAD</name>
        <dbReference type="ChEBI" id="CHEBI:57692"/>
    </ligand>
</feature>
<dbReference type="Proteomes" id="UP000522864">
    <property type="component" value="Unassembled WGS sequence"/>
</dbReference>
<proteinExistence type="inferred from homology"/>
<dbReference type="InterPro" id="IPR004099">
    <property type="entry name" value="Pyr_nucl-diS_OxRdtase_dimer"/>
</dbReference>
<feature type="binding site" evidence="14">
    <location>
        <begin position="181"/>
        <end position="188"/>
    </location>
    <ligand>
        <name>NAD(+)</name>
        <dbReference type="ChEBI" id="CHEBI:57540"/>
    </ligand>
</feature>
<dbReference type="GO" id="GO:0004148">
    <property type="term" value="F:dihydrolipoyl dehydrogenase (NADH) activity"/>
    <property type="evidence" value="ECO:0007669"/>
    <property type="project" value="UniProtKB-EC"/>
</dbReference>
<evidence type="ECO:0000256" key="11">
    <source>
        <dbReference type="ARBA" id="ARBA00023284"/>
    </source>
</evidence>
<feature type="domain" description="Pyridine nucleotide-disulphide oxidoreductase dimerisation" evidence="17">
    <location>
        <begin position="347"/>
        <end position="456"/>
    </location>
</feature>
<feature type="binding site" evidence="14">
    <location>
        <position position="273"/>
    </location>
    <ligand>
        <name>NAD(+)</name>
        <dbReference type="ChEBI" id="CHEBI:57540"/>
    </ligand>
</feature>
<feature type="binding site" evidence="14">
    <location>
        <begin position="319"/>
        <end position="322"/>
    </location>
    <ligand>
        <name>FAD</name>
        <dbReference type="ChEBI" id="CHEBI:57692"/>
    </ligand>
</feature>
<evidence type="ECO:0000256" key="1">
    <source>
        <dbReference type="ARBA" id="ARBA00004496"/>
    </source>
</evidence>
<protein>
    <recommendedName>
        <fullName evidence="4 16">Dihydrolipoyl dehydrogenase</fullName>
        <ecNumber evidence="4 16">1.8.1.4</ecNumber>
    </recommendedName>
</protein>
<dbReference type="InterPro" id="IPR016156">
    <property type="entry name" value="FAD/NAD-linked_Rdtase_dimer_sf"/>
</dbReference>
<evidence type="ECO:0000256" key="14">
    <source>
        <dbReference type="PIRSR" id="PIRSR000350-3"/>
    </source>
</evidence>
<dbReference type="FunFam" id="3.30.390.30:FF:000001">
    <property type="entry name" value="Dihydrolipoyl dehydrogenase"/>
    <property type="match status" value="1"/>
</dbReference>
<accession>A0A7Y7WWV0</accession>
<dbReference type="InterPro" id="IPR012999">
    <property type="entry name" value="Pyr_OxRdtase_I_AS"/>
</dbReference>
<dbReference type="PIRSF" id="PIRSF000350">
    <property type="entry name" value="Mercury_reductase_MerA"/>
    <property type="match status" value="1"/>
</dbReference>
<evidence type="ECO:0000256" key="3">
    <source>
        <dbReference type="ARBA" id="ARBA00011738"/>
    </source>
</evidence>
<dbReference type="PRINTS" id="PR00368">
    <property type="entry name" value="FADPNR"/>
</dbReference>
<evidence type="ECO:0000313" key="19">
    <source>
        <dbReference type="EMBL" id="NWB88885.1"/>
    </source>
</evidence>
<dbReference type="InterPro" id="IPR006258">
    <property type="entry name" value="Lipoamide_DH"/>
</dbReference>
<sequence length="466" mass="49148">MSSYDVVIIGGGPGGYNAAIRAGQLGLKVACVEGRATLGGTCLNVGCMPSKALLHASELYEAAVGSEFANLGIEVTPSLNLAQMMKQKDQGVAGLTQGIEYLFRKNKVEWIKGWGRIAGPGKVLVSAADGSKTTLQAKDIVIATGSEPMPLPGVEIDNQRILDSTGALSLPEVPKHLVVIGAGVIGLELGSVWRRLGSQVTVVEYLDRICPGVDLEAGKTLQRSLSKQGINFLLGSKVTSATRSATGVRLRVEPAAGGEAQLIDADYVLVAIGRRPFTQGLGLENVGLSTDKRGMLTNQGHRTEAPGVWVIGDVTSGPMLAHKAEDEAMACIEQIVGKAGEVNYALIPSVIYTRPELASVGKTEEQLKAEGRAYKVGKFPFSANSRAKINHETEGFAKVLADEHTDEILGVHLVGPSVSEMIGEYCVAMEFSASAEDIALTCHPHPTRSEALRQAAMNVEGLATQI</sequence>
<dbReference type="AlphaFoldDB" id="A0A7Y7WWV0"/>
<evidence type="ECO:0000256" key="5">
    <source>
        <dbReference type="ARBA" id="ARBA00022490"/>
    </source>
</evidence>
<feature type="domain" description="FAD/NAD(P)-binding" evidence="18">
    <location>
        <begin position="4"/>
        <end position="328"/>
    </location>
</feature>
<evidence type="ECO:0000256" key="9">
    <source>
        <dbReference type="ARBA" id="ARBA00023027"/>
    </source>
</evidence>
<evidence type="ECO:0000256" key="2">
    <source>
        <dbReference type="ARBA" id="ARBA00007532"/>
    </source>
</evidence>
<dbReference type="Pfam" id="PF02852">
    <property type="entry name" value="Pyr_redox_dim"/>
    <property type="match status" value="1"/>
</dbReference>
<evidence type="ECO:0000256" key="6">
    <source>
        <dbReference type="ARBA" id="ARBA00022630"/>
    </source>
</evidence>
<dbReference type="EC" id="1.8.1.4" evidence="4 16"/>
<dbReference type="Gene3D" id="3.50.50.60">
    <property type="entry name" value="FAD/NAD(P)-binding domain"/>
    <property type="match status" value="2"/>
</dbReference>
<feature type="active site" description="Proton acceptor" evidence="13">
    <location>
        <position position="445"/>
    </location>
</feature>
<feature type="disulfide bond" description="Redox-active" evidence="15">
    <location>
        <begin position="42"/>
        <end position="47"/>
    </location>
</feature>
<evidence type="ECO:0000259" key="17">
    <source>
        <dbReference type="Pfam" id="PF02852"/>
    </source>
</evidence>
<dbReference type="NCBIfam" id="TIGR01350">
    <property type="entry name" value="lipoamide_DH"/>
    <property type="match status" value="1"/>
</dbReference>
<feature type="binding site" evidence="14">
    <location>
        <position position="115"/>
    </location>
    <ligand>
        <name>FAD</name>
        <dbReference type="ChEBI" id="CHEBI:57692"/>
    </ligand>
</feature>
<evidence type="ECO:0000256" key="10">
    <source>
        <dbReference type="ARBA" id="ARBA00023157"/>
    </source>
</evidence>
<dbReference type="PANTHER" id="PTHR22912:SF151">
    <property type="entry name" value="DIHYDROLIPOYL DEHYDROGENASE, MITOCHONDRIAL"/>
    <property type="match status" value="1"/>
</dbReference>
<keyword evidence="11 16" id="KW-0676">Redox-active center</keyword>
<comment type="cofactor">
    <cofactor evidence="14 16">
        <name>FAD</name>
        <dbReference type="ChEBI" id="CHEBI:57692"/>
    </cofactor>
    <text evidence="14 16">Binds 1 FAD per subunit.</text>
</comment>
<comment type="caution">
    <text evidence="19">The sequence shown here is derived from an EMBL/GenBank/DDBJ whole genome shotgun (WGS) entry which is preliminary data.</text>
</comment>
<keyword evidence="10" id="KW-1015">Disulfide bond</keyword>